<dbReference type="OrthoDB" id="121393at2759"/>
<evidence type="ECO:0000313" key="3">
    <source>
        <dbReference type="EMBL" id="ETP27923.1"/>
    </source>
</evidence>
<evidence type="ECO:0000256" key="1">
    <source>
        <dbReference type="PROSITE-ProRule" id="PRU00047"/>
    </source>
</evidence>
<protein>
    <recommendedName>
        <fullName evidence="2">CCHC-type domain-containing protein</fullName>
    </recommendedName>
</protein>
<gene>
    <name evidence="3" type="ORF">F442_22792</name>
</gene>
<evidence type="ECO:0000313" key="4">
    <source>
        <dbReference type="Proteomes" id="UP000018948"/>
    </source>
</evidence>
<feature type="domain" description="CCHC-type" evidence="2">
    <location>
        <begin position="232"/>
        <end position="247"/>
    </location>
</feature>
<name>W2XZV2_PHYNI</name>
<evidence type="ECO:0000259" key="2">
    <source>
        <dbReference type="PROSITE" id="PS50158"/>
    </source>
</evidence>
<keyword evidence="1" id="KW-0862">Zinc</keyword>
<sequence>MEQTTTPQTFGELLQLLARQQTEFQAMMQQQYAASEARIDAIASRPTAARKHQPPIYQGNLDEDLELWFFAMEQYYADYHPQMMEESSQFVTMASTHLGVTPLNWYRQFSLECEASGRVKSWTIFKDSMRQRFLPPDSEYRLRERLCALSQNSSLHDYVAEFQNLLIQCTVPISQLELRFYFQQGLKPATANHICEHHPSTLDETIQLAMKFDHAGKRAIMLDKDWQETATCHRCKKVGHIAPNCPSK</sequence>
<keyword evidence="1" id="KW-0863">Zinc-finger</keyword>
<dbReference type="InterPro" id="IPR005162">
    <property type="entry name" value="Retrotrans_gag_dom"/>
</dbReference>
<dbReference type="InterPro" id="IPR001878">
    <property type="entry name" value="Znf_CCHC"/>
</dbReference>
<reference evidence="3 4" key="1">
    <citation type="submission" date="2013-11" db="EMBL/GenBank/DDBJ databases">
        <title>The Genome Sequence of Phytophthora parasitica P10297.</title>
        <authorList>
            <consortium name="The Broad Institute Genomics Platform"/>
            <person name="Russ C."/>
            <person name="Tyler B."/>
            <person name="Panabieres F."/>
            <person name="Shan W."/>
            <person name="Tripathy S."/>
            <person name="Grunwald N."/>
            <person name="Machado M."/>
            <person name="Johnson C.S."/>
            <person name="Walker B."/>
            <person name="Young S.K."/>
            <person name="Zeng Q."/>
            <person name="Gargeya S."/>
            <person name="Fitzgerald M."/>
            <person name="Haas B."/>
            <person name="Abouelleil A."/>
            <person name="Allen A.W."/>
            <person name="Alvarado L."/>
            <person name="Arachchi H.M."/>
            <person name="Berlin A.M."/>
            <person name="Chapman S.B."/>
            <person name="Gainer-Dewar J."/>
            <person name="Goldberg J."/>
            <person name="Griggs A."/>
            <person name="Gujja S."/>
            <person name="Hansen M."/>
            <person name="Howarth C."/>
            <person name="Imamovic A."/>
            <person name="Ireland A."/>
            <person name="Larimer J."/>
            <person name="McCowan C."/>
            <person name="Murphy C."/>
            <person name="Pearson M."/>
            <person name="Poon T.W."/>
            <person name="Priest M."/>
            <person name="Roberts A."/>
            <person name="Saif S."/>
            <person name="Shea T."/>
            <person name="Sisk P."/>
            <person name="Sykes S."/>
            <person name="Wortman J."/>
            <person name="Nusbaum C."/>
            <person name="Birren B."/>
        </authorList>
    </citation>
    <scope>NUCLEOTIDE SEQUENCE [LARGE SCALE GENOMIC DNA]</scope>
    <source>
        <strain evidence="3 4">P10297</strain>
    </source>
</reference>
<keyword evidence="1" id="KW-0479">Metal-binding</keyword>
<dbReference type="SMART" id="SM00343">
    <property type="entry name" value="ZnF_C2HC"/>
    <property type="match status" value="1"/>
</dbReference>
<dbReference type="GO" id="GO:0008270">
    <property type="term" value="F:zinc ion binding"/>
    <property type="evidence" value="ECO:0007669"/>
    <property type="project" value="UniProtKB-KW"/>
</dbReference>
<dbReference type="InterPro" id="IPR036875">
    <property type="entry name" value="Znf_CCHC_sf"/>
</dbReference>
<accession>W2XZV2</accession>
<dbReference type="SUPFAM" id="SSF57756">
    <property type="entry name" value="Retrovirus zinc finger-like domains"/>
    <property type="match status" value="1"/>
</dbReference>
<dbReference type="Proteomes" id="UP000018948">
    <property type="component" value="Unassembled WGS sequence"/>
</dbReference>
<proteinExistence type="predicted"/>
<dbReference type="Pfam" id="PF00098">
    <property type="entry name" value="zf-CCHC"/>
    <property type="match status" value="1"/>
</dbReference>
<dbReference type="EMBL" id="ANIY01005312">
    <property type="protein sequence ID" value="ETP27923.1"/>
    <property type="molecule type" value="Genomic_DNA"/>
</dbReference>
<comment type="caution">
    <text evidence="3">The sequence shown here is derived from an EMBL/GenBank/DDBJ whole genome shotgun (WGS) entry which is preliminary data.</text>
</comment>
<dbReference type="Pfam" id="PF03732">
    <property type="entry name" value="Retrotrans_gag"/>
    <property type="match status" value="1"/>
</dbReference>
<dbReference type="PROSITE" id="PS50158">
    <property type="entry name" value="ZF_CCHC"/>
    <property type="match status" value="1"/>
</dbReference>
<dbReference type="AlphaFoldDB" id="W2XZV2"/>
<organism evidence="3 4">
    <name type="scientific">Phytophthora nicotianae P10297</name>
    <dbReference type="NCBI Taxonomy" id="1317064"/>
    <lineage>
        <taxon>Eukaryota</taxon>
        <taxon>Sar</taxon>
        <taxon>Stramenopiles</taxon>
        <taxon>Oomycota</taxon>
        <taxon>Peronosporomycetes</taxon>
        <taxon>Peronosporales</taxon>
        <taxon>Peronosporaceae</taxon>
        <taxon>Phytophthora</taxon>
    </lineage>
</organism>
<dbReference type="GO" id="GO:0003676">
    <property type="term" value="F:nucleic acid binding"/>
    <property type="evidence" value="ECO:0007669"/>
    <property type="project" value="InterPro"/>
</dbReference>